<comment type="caution">
    <text evidence="1">The sequence shown here is derived from an EMBL/GenBank/DDBJ whole genome shotgun (WGS) entry which is preliminary data.</text>
</comment>
<reference evidence="1" key="1">
    <citation type="submission" date="2022-04" db="EMBL/GenBank/DDBJ databases">
        <title>Genome of the entomopathogenic fungus Entomophthora muscae.</title>
        <authorList>
            <person name="Elya C."/>
            <person name="Lovett B.R."/>
            <person name="Lee E."/>
            <person name="Macias A.M."/>
            <person name="Hajek A.E."/>
            <person name="De Bivort B.L."/>
            <person name="Kasson M.T."/>
            <person name="De Fine Licht H.H."/>
            <person name="Stajich J.E."/>
        </authorList>
    </citation>
    <scope>NUCLEOTIDE SEQUENCE</scope>
    <source>
        <strain evidence="1">Berkeley</strain>
    </source>
</reference>
<evidence type="ECO:0000313" key="1">
    <source>
        <dbReference type="EMBL" id="KAJ9068271.1"/>
    </source>
</evidence>
<name>A0ACC2T1F5_9FUNG</name>
<protein>
    <submittedName>
        <fullName evidence="1">Uncharacterized protein</fullName>
    </submittedName>
</protein>
<sequence length="122" mass="13265">MTVHQIECHLPPLKTQGLGKDLNPGQAQLWAASSRDQGGVCSHFFGIKPPLVQTTYATMDEELNTNLPMILPSKEQKQSSNRGKETPIIDLMSLMSTLVANQNPGPKEGADQKANPKNTALE</sequence>
<dbReference type="EMBL" id="QTSX02003758">
    <property type="protein sequence ID" value="KAJ9068271.1"/>
    <property type="molecule type" value="Genomic_DNA"/>
</dbReference>
<gene>
    <name evidence="1" type="ORF">DSO57_1030358</name>
</gene>
<dbReference type="Proteomes" id="UP001165960">
    <property type="component" value="Unassembled WGS sequence"/>
</dbReference>
<organism evidence="1 2">
    <name type="scientific">Entomophthora muscae</name>
    <dbReference type="NCBI Taxonomy" id="34485"/>
    <lineage>
        <taxon>Eukaryota</taxon>
        <taxon>Fungi</taxon>
        <taxon>Fungi incertae sedis</taxon>
        <taxon>Zoopagomycota</taxon>
        <taxon>Entomophthoromycotina</taxon>
        <taxon>Entomophthoromycetes</taxon>
        <taxon>Entomophthorales</taxon>
        <taxon>Entomophthoraceae</taxon>
        <taxon>Entomophthora</taxon>
    </lineage>
</organism>
<evidence type="ECO:0000313" key="2">
    <source>
        <dbReference type="Proteomes" id="UP001165960"/>
    </source>
</evidence>
<keyword evidence="2" id="KW-1185">Reference proteome</keyword>
<accession>A0ACC2T1F5</accession>
<proteinExistence type="predicted"/>